<dbReference type="Proteomes" id="UP000321523">
    <property type="component" value="Unassembled WGS sequence"/>
</dbReference>
<name>A0A512DSB5_9PROT</name>
<keyword evidence="1" id="KW-0812">Transmembrane</keyword>
<dbReference type="AlphaFoldDB" id="A0A512DSB5"/>
<accession>A0A512DSB5</accession>
<sequence>MIELTDELLVAYVDGELSAETRASVKARVAQDPVAQGKVKDMEDTAALLRAAFGDGAPGDGALGDGVLGDGTLNDGDIRNNVVPLKPSFRHRVIRNHPMISGLAVAAAIALIVGAGLFMNPSVADERAGFMADVAAYHEVYARETEHLAEVPASRKDHIEEWLGSRLQRTLSVPDLSREGWAFEGGRLLAEDGQAIAQLLYTAPGRQPIAVCITKSDQPETKPVEYDPGKGIRVAAWDAGGYLYIVVGALEKPELGTLAEQVRHHFGTV</sequence>
<protein>
    <submittedName>
        <fullName evidence="2">Anti-sigma factor</fullName>
    </submittedName>
</protein>
<keyword evidence="3" id="KW-1185">Reference proteome</keyword>
<comment type="caution">
    <text evidence="2">The sequence shown here is derived from an EMBL/GenBank/DDBJ whole genome shotgun (WGS) entry which is preliminary data.</text>
</comment>
<evidence type="ECO:0000313" key="3">
    <source>
        <dbReference type="Proteomes" id="UP000321523"/>
    </source>
</evidence>
<evidence type="ECO:0000313" key="2">
    <source>
        <dbReference type="EMBL" id="GEO39326.1"/>
    </source>
</evidence>
<keyword evidence="1" id="KW-1133">Transmembrane helix</keyword>
<evidence type="ECO:0000256" key="1">
    <source>
        <dbReference type="SAM" id="Phobius"/>
    </source>
</evidence>
<reference evidence="2 3" key="1">
    <citation type="submission" date="2019-07" db="EMBL/GenBank/DDBJ databases">
        <title>Whole genome shotgun sequence of Skermanella aerolata NBRC 106429.</title>
        <authorList>
            <person name="Hosoyama A."/>
            <person name="Uohara A."/>
            <person name="Ohji S."/>
            <person name="Ichikawa N."/>
        </authorList>
    </citation>
    <scope>NUCLEOTIDE SEQUENCE [LARGE SCALE GENOMIC DNA]</scope>
    <source>
        <strain evidence="2 3">NBRC 106429</strain>
    </source>
</reference>
<organism evidence="2 3">
    <name type="scientific">Skermanella aerolata</name>
    <dbReference type="NCBI Taxonomy" id="393310"/>
    <lineage>
        <taxon>Bacteria</taxon>
        <taxon>Pseudomonadati</taxon>
        <taxon>Pseudomonadota</taxon>
        <taxon>Alphaproteobacteria</taxon>
        <taxon>Rhodospirillales</taxon>
        <taxon>Azospirillaceae</taxon>
        <taxon>Skermanella</taxon>
    </lineage>
</organism>
<feature type="transmembrane region" description="Helical" evidence="1">
    <location>
        <begin position="99"/>
        <end position="119"/>
    </location>
</feature>
<proteinExistence type="predicted"/>
<gene>
    <name evidence="2" type="ORF">SAE02_34740</name>
</gene>
<keyword evidence="1" id="KW-0472">Membrane</keyword>
<dbReference type="EMBL" id="BJYZ01000015">
    <property type="protein sequence ID" value="GEO39326.1"/>
    <property type="molecule type" value="Genomic_DNA"/>
</dbReference>